<reference evidence="2" key="5">
    <citation type="journal article" date="2021" name="G3 (Bethesda)">
        <title>Aegilops tauschii genome assembly Aet v5.0 features greater sequence contiguity and improved annotation.</title>
        <authorList>
            <person name="Wang L."/>
            <person name="Zhu T."/>
            <person name="Rodriguez J.C."/>
            <person name="Deal K.R."/>
            <person name="Dubcovsky J."/>
            <person name="McGuire P.E."/>
            <person name="Lux T."/>
            <person name="Spannagl M."/>
            <person name="Mayer K.F.X."/>
            <person name="Baldrich P."/>
            <person name="Meyers B.C."/>
            <person name="Huo N."/>
            <person name="Gu Y.Q."/>
            <person name="Zhou H."/>
            <person name="Devos K.M."/>
            <person name="Bennetzen J.L."/>
            <person name="Unver T."/>
            <person name="Budak H."/>
            <person name="Gulick P.J."/>
            <person name="Galiba G."/>
            <person name="Kalapos B."/>
            <person name="Nelson D.R."/>
            <person name="Li P."/>
            <person name="You F.M."/>
            <person name="Luo M.C."/>
            <person name="Dvorak J."/>
        </authorList>
    </citation>
    <scope>NUCLEOTIDE SEQUENCE [LARGE SCALE GENOMIC DNA]</scope>
    <source>
        <strain evidence="2">cv. AL8/78</strain>
    </source>
</reference>
<evidence type="ECO:0000256" key="1">
    <source>
        <dbReference type="SAM" id="MobiDB-lite"/>
    </source>
</evidence>
<dbReference type="RefSeq" id="XP_040248416.1">
    <property type="nucleotide sequence ID" value="XM_040392482.3"/>
</dbReference>
<dbReference type="InterPro" id="IPR039266">
    <property type="entry name" value="EN-1/SPM"/>
</dbReference>
<evidence type="ECO:0000313" key="3">
    <source>
        <dbReference type="Proteomes" id="UP000015105"/>
    </source>
</evidence>
<reference evidence="2" key="4">
    <citation type="submission" date="2019-03" db="UniProtKB">
        <authorList>
            <consortium name="EnsemblPlants"/>
        </authorList>
    </citation>
    <scope>IDENTIFICATION</scope>
</reference>
<organism evidence="2 3">
    <name type="scientific">Aegilops tauschii subsp. strangulata</name>
    <name type="common">Goatgrass</name>
    <dbReference type="NCBI Taxonomy" id="200361"/>
    <lineage>
        <taxon>Eukaryota</taxon>
        <taxon>Viridiplantae</taxon>
        <taxon>Streptophyta</taxon>
        <taxon>Embryophyta</taxon>
        <taxon>Tracheophyta</taxon>
        <taxon>Spermatophyta</taxon>
        <taxon>Magnoliopsida</taxon>
        <taxon>Liliopsida</taxon>
        <taxon>Poales</taxon>
        <taxon>Poaceae</taxon>
        <taxon>BOP clade</taxon>
        <taxon>Pooideae</taxon>
        <taxon>Triticodae</taxon>
        <taxon>Triticeae</taxon>
        <taxon>Triticinae</taxon>
        <taxon>Aegilops</taxon>
    </lineage>
</organism>
<dbReference type="Proteomes" id="UP000015105">
    <property type="component" value="Chromosome 1D"/>
</dbReference>
<evidence type="ECO:0000313" key="2">
    <source>
        <dbReference type="EnsemblPlants" id="AET1Gv21017700.1"/>
    </source>
</evidence>
<keyword evidence="3" id="KW-1185">Reference proteome</keyword>
<reference evidence="2" key="3">
    <citation type="journal article" date="2017" name="Nature">
        <title>Genome sequence of the progenitor of the wheat D genome Aegilops tauschii.</title>
        <authorList>
            <person name="Luo M.C."/>
            <person name="Gu Y.Q."/>
            <person name="Puiu D."/>
            <person name="Wang H."/>
            <person name="Twardziok S.O."/>
            <person name="Deal K.R."/>
            <person name="Huo N."/>
            <person name="Zhu T."/>
            <person name="Wang L."/>
            <person name="Wang Y."/>
            <person name="McGuire P.E."/>
            <person name="Liu S."/>
            <person name="Long H."/>
            <person name="Ramasamy R.K."/>
            <person name="Rodriguez J.C."/>
            <person name="Van S.L."/>
            <person name="Yuan L."/>
            <person name="Wang Z."/>
            <person name="Xia Z."/>
            <person name="Xiao L."/>
            <person name="Anderson O.D."/>
            <person name="Ouyang S."/>
            <person name="Liang Y."/>
            <person name="Zimin A.V."/>
            <person name="Pertea G."/>
            <person name="Qi P."/>
            <person name="Bennetzen J.L."/>
            <person name="Dai X."/>
            <person name="Dawson M.W."/>
            <person name="Muller H.G."/>
            <person name="Kugler K."/>
            <person name="Rivarola-Duarte L."/>
            <person name="Spannagl M."/>
            <person name="Mayer K.F.X."/>
            <person name="Lu F.H."/>
            <person name="Bevan M.W."/>
            <person name="Leroy P."/>
            <person name="Li P."/>
            <person name="You F.M."/>
            <person name="Sun Q."/>
            <person name="Liu Z."/>
            <person name="Lyons E."/>
            <person name="Wicker T."/>
            <person name="Salzberg S.L."/>
            <person name="Devos K.M."/>
            <person name="Dvorak J."/>
        </authorList>
    </citation>
    <scope>NUCLEOTIDE SEQUENCE [LARGE SCALE GENOMIC DNA]</scope>
    <source>
        <strain evidence="2">cv. AL8/78</strain>
    </source>
</reference>
<dbReference type="Gramene" id="AET1Gv21017700.1">
    <property type="protein sequence ID" value="AET1Gv21017700.1"/>
    <property type="gene ID" value="AET1Gv21017700"/>
</dbReference>
<dbReference type="EnsemblPlants" id="AET1Gv21017700.1">
    <property type="protein sequence ID" value="AET1Gv21017700.1"/>
    <property type="gene ID" value="AET1Gv21017700"/>
</dbReference>
<dbReference type="PANTHER" id="PTHR33157">
    <property type="entry name" value="AUTONOMOUS TRANSPOSABLE ELEMENT EN-1 MOSAIC PROTEIN-RELATED"/>
    <property type="match status" value="1"/>
</dbReference>
<feature type="compositionally biased region" description="Basic and acidic residues" evidence="1">
    <location>
        <begin position="357"/>
        <end position="367"/>
    </location>
</feature>
<feature type="compositionally biased region" description="Acidic residues" evidence="1">
    <location>
        <begin position="417"/>
        <end position="438"/>
    </location>
</feature>
<feature type="region of interest" description="Disordered" evidence="1">
    <location>
        <begin position="1"/>
        <end position="39"/>
    </location>
</feature>
<dbReference type="Pfam" id="PF03004">
    <property type="entry name" value="Transposase_24"/>
    <property type="match status" value="1"/>
</dbReference>
<name>A0A453A2N7_AEGTS</name>
<feature type="region of interest" description="Disordered" evidence="1">
    <location>
        <begin position="343"/>
        <end position="438"/>
    </location>
</feature>
<dbReference type="GO" id="GO:0032196">
    <property type="term" value="P:transposition"/>
    <property type="evidence" value="ECO:0007669"/>
    <property type="project" value="InterPro"/>
</dbReference>
<sequence length="438" mass="49097">MSWMGKRGLGGESPHCRRRRTRAGGPGATSTTSPPHPVRPCLLQARRLLRHRLGGPRANHAQSLQWRFKCDPSEQEKADGVLEENLTRKVKQMLHEEKAAAIKILKKKGQLPTELTKEDEDGNRWPTKEALISAKRVDFGTDVGWRLLCEHWTSTGFRGLSLTNKRNRLANGNTVFHCSGARNVVATRQFLKLKTGKDPGISGAWLHTHKLHRGTDEEQICSQRTADHWEDFDKAMKNAHGENWEEEHPDLDGQIIYEASGRMPHGRLGIANELFSKAEKAKFKSKRAMASQPVQSAKEERLERENKHLKQEIKRLRGIELVVQSLAEKGGVDFDGIMQSAADDLSPSYSEGGFQRGRGDVPQHQTEKGMGSRTGGSTSHGNDDEDDYYGNGGYDNYGEGDLYGDEHYDHYGHGEYDDYGDEDDYGYGGGDGDDDDWL</sequence>
<protein>
    <submittedName>
        <fullName evidence="2">Uncharacterized protein</fullName>
    </submittedName>
</protein>
<dbReference type="AlphaFoldDB" id="A0A453A2N7"/>
<reference evidence="3" key="2">
    <citation type="journal article" date="2017" name="Nat. Plants">
        <title>The Aegilops tauschii genome reveals multiple impacts of transposons.</title>
        <authorList>
            <person name="Zhao G."/>
            <person name="Zou C."/>
            <person name="Li K."/>
            <person name="Wang K."/>
            <person name="Li T."/>
            <person name="Gao L."/>
            <person name="Zhang X."/>
            <person name="Wang H."/>
            <person name="Yang Z."/>
            <person name="Liu X."/>
            <person name="Jiang W."/>
            <person name="Mao L."/>
            <person name="Kong X."/>
            <person name="Jiao Y."/>
            <person name="Jia J."/>
        </authorList>
    </citation>
    <scope>NUCLEOTIDE SEQUENCE [LARGE SCALE GENOMIC DNA]</scope>
    <source>
        <strain evidence="3">cv. AL8/78</strain>
    </source>
</reference>
<accession>A0A453A2N7</accession>
<dbReference type="InterPro" id="IPR004252">
    <property type="entry name" value="Probable_transposase_24"/>
</dbReference>
<feature type="compositionally biased region" description="Basic and acidic residues" evidence="1">
    <location>
        <begin position="404"/>
        <end position="416"/>
    </location>
</feature>
<proteinExistence type="predicted"/>
<dbReference type="GeneID" id="109742684"/>
<reference evidence="3" key="1">
    <citation type="journal article" date="2014" name="Science">
        <title>Ancient hybridizations among the ancestral genomes of bread wheat.</title>
        <authorList>
            <consortium name="International Wheat Genome Sequencing Consortium,"/>
            <person name="Marcussen T."/>
            <person name="Sandve S.R."/>
            <person name="Heier L."/>
            <person name="Spannagl M."/>
            <person name="Pfeifer M."/>
            <person name="Jakobsen K.S."/>
            <person name="Wulff B.B."/>
            <person name="Steuernagel B."/>
            <person name="Mayer K.F."/>
            <person name="Olsen O.A."/>
        </authorList>
    </citation>
    <scope>NUCLEOTIDE SEQUENCE [LARGE SCALE GENOMIC DNA]</scope>
    <source>
        <strain evidence="3">cv. AL8/78</strain>
    </source>
</reference>
<dbReference type="PANTHER" id="PTHR33157:SF8">
    <property type="entry name" value="OS11G0485000 PROTEIN"/>
    <property type="match status" value="1"/>
</dbReference>